<dbReference type="PANTHER" id="PTHR44591">
    <property type="entry name" value="STRESS RESPONSE REGULATOR PROTEIN 1"/>
    <property type="match status" value="1"/>
</dbReference>
<dbReference type="InterPro" id="IPR001789">
    <property type="entry name" value="Sig_transdc_resp-reg_receiver"/>
</dbReference>
<accession>A0A239FT13</accession>
<dbReference type="InterPro" id="IPR050595">
    <property type="entry name" value="Bact_response_regulator"/>
</dbReference>
<protein>
    <submittedName>
        <fullName evidence="4">Response regulator receiver domain-containing protein</fullName>
    </submittedName>
</protein>
<evidence type="ECO:0000256" key="2">
    <source>
        <dbReference type="PROSITE-ProRule" id="PRU00169"/>
    </source>
</evidence>
<dbReference type="SMART" id="SM00448">
    <property type="entry name" value="REC"/>
    <property type="match status" value="1"/>
</dbReference>
<dbReference type="AlphaFoldDB" id="A0A239FT13"/>
<evidence type="ECO:0000313" key="5">
    <source>
        <dbReference type="Proteomes" id="UP000198415"/>
    </source>
</evidence>
<reference evidence="4 5" key="1">
    <citation type="submission" date="2017-06" db="EMBL/GenBank/DDBJ databases">
        <authorList>
            <person name="Kim H.J."/>
            <person name="Triplett B.A."/>
        </authorList>
    </citation>
    <scope>NUCLEOTIDE SEQUENCE [LARGE SCALE GENOMIC DNA]</scope>
    <source>
        <strain evidence="4 5">DSM 43151</strain>
    </source>
</reference>
<proteinExistence type="predicted"/>
<gene>
    <name evidence="4" type="ORF">SAMN06264365_1192</name>
</gene>
<dbReference type="Gene3D" id="3.40.50.2300">
    <property type="match status" value="1"/>
</dbReference>
<sequence length="132" mass="13897">MTVLVLAEDDDDIRKLSARILRRAGYTVIEAVDGGTALEAVREHNPAVVVSDVDMPVMTGVELSLALRADPATRDLPVIFVSGSLIPGDARPTEGQATDVLLKPFLPADLLACVEKVLETGHIDGTGPDTAP</sequence>
<keyword evidence="5" id="KW-1185">Reference proteome</keyword>
<dbReference type="SUPFAM" id="SSF52172">
    <property type="entry name" value="CheY-like"/>
    <property type="match status" value="1"/>
</dbReference>
<evidence type="ECO:0000259" key="3">
    <source>
        <dbReference type="PROSITE" id="PS50110"/>
    </source>
</evidence>
<feature type="modified residue" description="4-aspartylphosphate" evidence="2">
    <location>
        <position position="52"/>
    </location>
</feature>
<dbReference type="PROSITE" id="PS50110">
    <property type="entry name" value="RESPONSE_REGULATORY"/>
    <property type="match status" value="1"/>
</dbReference>
<dbReference type="GO" id="GO:0000160">
    <property type="term" value="P:phosphorelay signal transduction system"/>
    <property type="evidence" value="ECO:0007669"/>
    <property type="project" value="InterPro"/>
</dbReference>
<dbReference type="Pfam" id="PF00072">
    <property type="entry name" value="Response_reg"/>
    <property type="match status" value="1"/>
</dbReference>
<dbReference type="InterPro" id="IPR011006">
    <property type="entry name" value="CheY-like_superfamily"/>
</dbReference>
<feature type="domain" description="Response regulatory" evidence="3">
    <location>
        <begin position="3"/>
        <end position="118"/>
    </location>
</feature>
<dbReference type="EMBL" id="FZNR01000019">
    <property type="protein sequence ID" value="SNS59024.1"/>
    <property type="molecule type" value="Genomic_DNA"/>
</dbReference>
<dbReference type="PANTHER" id="PTHR44591:SF3">
    <property type="entry name" value="RESPONSE REGULATORY DOMAIN-CONTAINING PROTEIN"/>
    <property type="match status" value="1"/>
</dbReference>
<evidence type="ECO:0000256" key="1">
    <source>
        <dbReference type="ARBA" id="ARBA00022553"/>
    </source>
</evidence>
<name>A0A239FT13_9ACTN</name>
<evidence type="ECO:0000313" key="4">
    <source>
        <dbReference type="EMBL" id="SNS59024.1"/>
    </source>
</evidence>
<organism evidence="4 5">
    <name type="scientific">Actinoplanes regularis</name>
    <dbReference type="NCBI Taxonomy" id="52697"/>
    <lineage>
        <taxon>Bacteria</taxon>
        <taxon>Bacillati</taxon>
        <taxon>Actinomycetota</taxon>
        <taxon>Actinomycetes</taxon>
        <taxon>Micromonosporales</taxon>
        <taxon>Micromonosporaceae</taxon>
        <taxon>Actinoplanes</taxon>
    </lineage>
</organism>
<keyword evidence="1 2" id="KW-0597">Phosphoprotein</keyword>
<dbReference type="Proteomes" id="UP000198415">
    <property type="component" value="Unassembled WGS sequence"/>
</dbReference>
<dbReference type="RefSeq" id="WP_089297411.1">
    <property type="nucleotide sequence ID" value="NZ_BOMU01000086.1"/>
</dbReference>
<dbReference type="OrthoDB" id="3784905at2"/>